<sequence>MIWALVENRKIEAKPKLDGICPLCRKKVISKCGEIYVWHWAHVKDENCDTWSEPESAWHKHWKATFGKENSEVLISKDSETHIADILTKNQIVIELQNSPISKSTIREREDFYGERMIWLINGEEFRVNLTVKDEWDDQDSIELKSLPRKPIRWKRSAPEVKKGINGEFFKWKFPRRSWKDVQRPLFIDFGEDSLFMVKEGMGTTQIRGVYIKKEKFIKKYGGDFSFYIQIQKENQDQPL</sequence>
<comment type="caution">
    <text evidence="2">The sequence shown here is derived from an EMBL/GenBank/DDBJ whole genome shotgun (WGS) entry which is preliminary data.</text>
</comment>
<evidence type="ECO:0000259" key="1">
    <source>
        <dbReference type="Pfam" id="PF25164"/>
    </source>
</evidence>
<keyword evidence="3" id="KW-1185">Reference proteome</keyword>
<protein>
    <recommendedName>
        <fullName evidence="1">Competence protein CoiA-like N-terminal domain-containing protein</fullName>
    </recommendedName>
</protein>
<proteinExistence type="predicted"/>
<reference evidence="2 3" key="1">
    <citation type="submission" date="2023-08" db="EMBL/GenBank/DDBJ databases">
        <title>Draft genome sequence of Algoriphagus taiwanensis.</title>
        <authorList>
            <person name="Takatani N."/>
            <person name="Hosokawa M."/>
            <person name="Sawabe T."/>
        </authorList>
    </citation>
    <scope>NUCLEOTIDE SEQUENCE [LARGE SCALE GENOMIC DNA]</scope>
    <source>
        <strain evidence="2 3">JCM 19755</strain>
    </source>
</reference>
<dbReference type="Pfam" id="PF25164">
    <property type="entry name" value="CoiA_N"/>
    <property type="match status" value="1"/>
</dbReference>
<evidence type="ECO:0000313" key="3">
    <source>
        <dbReference type="Proteomes" id="UP001307705"/>
    </source>
</evidence>
<organism evidence="2 3">
    <name type="scientific">Algoriphagus taiwanensis</name>
    <dbReference type="NCBI Taxonomy" id="1445656"/>
    <lineage>
        <taxon>Bacteria</taxon>
        <taxon>Pseudomonadati</taxon>
        <taxon>Bacteroidota</taxon>
        <taxon>Cytophagia</taxon>
        <taxon>Cytophagales</taxon>
        <taxon>Cyclobacteriaceae</taxon>
        <taxon>Algoriphagus</taxon>
    </lineage>
</organism>
<gene>
    <name evidence="2" type="ORF">Ataiwa_38080</name>
</gene>
<name>A0ABQ6Q789_9BACT</name>
<feature type="domain" description="Competence protein CoiA-like N-terminal" evidence="1">
    <location>
        <begin position="20"/>
        <end position="49"/>
    </location>
</feature>
<dbReference type="Proteomes" id="UP001307705">
    <property type="component" value="Unassembled WGS sequence"/>
</dbReference>
<dbReference type="RefSeq" id="WP_338230362.1">
    <property type="nucleotide sequence ID" value="NZ_BTPE01000020.1"/>
</dbReference>
<evidence type="ECO:0000313" key="2">
    <source>
        <dbReference type="EMBL" id="GMQ35535.1"/>
    </source>
</evidence>
<dbReference type="EMBL" id="BTPE01000020">
    <property type="protein sequence ID" value="GMQ35535.1"/>
    <property type="molecule type" value="Genomic_DNA"/>
</dbReference>
<accession>A0ABQ6Q789</accession>
<dbReference type="InterPro" id="IPR057253">
    <property type="entry name" value="CoiA-like_N"/>
</dbReference>